<evidence type="ECO:0000256" key="1">
    <source>
        <dbReference type="ARBA" id="ARBA00022553"/>
    </source>
</evidence>
<dbReference type="InterPro" id="IPR011006">
    <property type="entry name" value="CheY-like_superfamily"/>
</dbReference>
<sequence length="146" mass="17360">MKKKPHHYMVVDDDPTNNLICEYIIKGSDNTAEFESFLHPEEALLAIEERHRNYDRTETILFLDINMPTMTGWEFLDVFQDYRDQIRNQFKIYILTSSIENFSRQKELYPFVSGFISKPLKKEKLEEIFSENGEETKGENPATNRR</sequence>
<dbReference type="SUPFAM" id="SSF52172">
    <property type="entry name" value="CheY-like"/>
    <property type="match status" value="1"/>
</dbReference>
<evidence type="ECO:0000313" key="5">
    <source>
        <dbReference type="Proteomes" id="UP001245285"/>
    </source>
</evidence>
<evidence type="ECO:0000313" key="4">
    <source>
        <dbReference type="EMBL" id="MDT0646070.1"/>
    </source>
</evidence>
<gene>
    <name evidence="4" type="ORF">RM545_05155</name>
</gene>
<dbReference type="EMBL" id="JAVRHO010000005">
    <property type="protein sequence ID" value="MDT0646070.1"/>
    <property type="molecule type" value="Genomic_DNA"/>
</dbReference>
<reference evidence="4 5" key="1">
    <citation type="submission" date="2023-09" db="EMBL/GenBank/DDBJ databases">
        <authorList>
            <person name="Rey-Velasco X."/>
        </authorList>
    </citation>
    <scope>NUCLEOTIDE SEQUENCE [LARGE SCALE GENOMIC DNA]</scope>
    <source>
        <strain evidence="4 5">F260</strain>
    </source>
</reference>
<dbReference type="PANTHER" id="PTHR44591">
    <property type="entry name" value="STRESS RESPONSE REGULATOR PROTEIN 1"/>
    <property type="match status" value="1"/>
</dbReference>
<dbReference type="InterPro" id="IPR001789">
    <property type="entry name" value="Sig_transdc_resp-reg_receiver"/>
</dbReference>
<comment type="caution">
    <text evidence="4">The sequence shown here is derived from an EMBL/GenBank/DDBJ whole genome shotgun (WGS) entry which is preliminary data.</text>
</comment>
<dbReference type="Pfam" id="PF00072">
    <property type="entry name" value="Response_reg"/>
    <property type="match status" value="1"/>
</dbReference>
<dbReference type="PROSITE" id="PS50110">
    <property type="entry name" value="RESPONSE_REGULATORY"/>
    <property type="match status" value="1"/>
</dbReference>
<feature type="modified residue" description="4-aspartylphosphate" evidence="2">
    <location>
        <position position="64"/>
    </location>
</feature>
<proteinExistence type="predicted"/>
<dbReference type="SMART" id="SM00448">
    <property type="entry name" value="REC"/>
    <property type="match status" value="1"/>
</dbReference>
<evidence type="ECO:0000256" key="2">
    <source>
        <dbReference type="PROSITE-ProRule" id="PRU00169"/>
    </source>
</evidence>
<dbReference type="PANTHER" id="PTHR44591:SF3">
    <property type="entry name" value="RESPONSE REGULATORY DOMAIN-CONTAINING PROTEIN"/>
    <property type="match status" value="1"/>
</dbReference>
<dbReference type="Proteomes" id="UP001245285">
    <property type="component" value="Unassembled WGS sequence"/>
</dbReference>
<dbReference type="Gene3D" id="3.40.50.2300">
    <property type="match status" value="1"/>
</dbReference>
<accession>A0ABU3CI83</accession>
<name>A0ABU3CI83_9FLAO</name>
<protein>
    <submittedName>
        <fullName evidence="4">Response regulator</fullName>
    </submittedName>
</protein>
<dbReference type="InterPro" id="IPR050595">
    <property type="entry name" value="Bact_response_regulator"/>
</dbReference>
<keyword evidence="5" id="KW-1185">Reference proteome</keyword>
<dbReference type="RefSeq" id="WP_311494253.1">
    <property type="nucleotide sequence ID" value="NZ_JAVRHO010000005.1"/>
</dbReference>
<feature type="domain" description="Response regulatory" evidence="3">
    <location>
        <begin position="7"/>
        <end position="133"/>
    </location>
</feature>
<keyword evidence="1 2" id="KW-0597">Phosphoprotein</keyword>
<organism evidence="4 5">
    <name type="scientific">Autumnicola lenta</name>
    <dbReference type="NCBI Taxonomy" id="3075593"/>
    <lineage>
        <taxon>Bacteria</taxon>
        <taxon>Pseudomonadati</taxon>
        <taxon>Bacteroidota</taxon>
        <taxon>Flavobacteriia</taxon>
        <taxon>Flavobacteriales</taxon>
        <taxon>Flavobacteriaceae</taxon>
        <taxon>Autumnicola</taxon>
    </lineage>
</organism>
<evidence type="ECO:0000259" key="3">
    <source>
        <dbReference type="PROSITE" id="PS50110"/>
    </source>
</evidence>